<dbReference type="Proteomes" id="UP000642265">
    <property type="component" value="Unassembled WGS sequence"/>
</dbReference>
<reference evidence="2" key="1">
    <citation type="submission" date="2020-09" db="EMBL/GenBank/DDBJ databases">
        <authorList>
            <person name="Dalcin Martins P."/>
        </authorList>
    </citation>
    <scope>NUCLEOTIDE SEQUENCE</scope>
    <source>
        <strain evidence="2">MAG47</strain>
    </source>
</reference>
<feature type="domain" description="TNase-like" evidence="1">
    <location>
        <begin position="25"/>
        <end position="113"/>
    </location>
</feature>
<evidence type="ECO:0000313" key="2">
    <source>
        <dbReference type="EMBL" id="MBE0562586.1"/>
    </source>
</evidence>
<comment type="caution">
    <text evidence="2">The sequence shown here is derived from an EMBL/GenBank/DDBJ whole genome shotgun (WGS) entry which is preliminary data.</text>
</comment>
<dbReference type="SUPFAM" id="SSF50199">
    <property type="entry name" value="Staphylococcal nuclease"/>
    <property type="match status" value="1"/>
</dbReference>
<dbReference type="Gene3D" id="2.40.50.90">
    <property type="match status" value="1"/>
</dbReference>
<organism evidence="2 3">
    <name type="scientific">Brucella anthropi</name>
    <name type="common">Ochrobactrum anthropi</name>
    <dbReference type="NCBI Taxonomy" id="529"/>
    <lineage>
        <taxon>Bacteria</taxon>
        <taxon>Pseudomonadati</taxon>
        <taxon>Pseudomonadota</taxon>
        <taxon>Alphaproteobacteria</taxon>
        <taxon>Hyphomicrobiales</taxon>
        <taxon>Brucellaceae</taxon>
        <taxon>Brucella/Ochrobactrum group</taxon>
        <taxon>Brucella</taxon>
    </lineage>
</organism>
<evidence type="ECO:0000259" key="1">
    <source>
        <dbReference type="PROSITE" id="PS50830"/>
    </source>
</evidence>
<dbReference type="InterPro" id="IPR016071">
    <property type="entry name" value="Staphylococal_nuclease_OB-fold"/>
</dbReference>
<dbReference type="InterPro" id="IPR035437">
    <property type="entry name" value="SNase_OB-fold_sf"/>
</dbReference>
<protein>
    <submittedName>
        <fullName evidence="2">Thermonuclease family protein</fullName>
    </submittedName>
</protein>
<dbReference type="EMBL" id="JACZKO010000045">
    <property type="protein sequence ID" value="MBE0562586.1"/>
    <property type="molecule type" value="Genomic_DNA"/>
</dbReference>
<sequence>MTARASGSISVRFGICPDGLHRDCVVDGDTFWLGDQKIRIADIDTPELSPPRCEAEKIKGEAAKIRLLDLLNDGEFSLVAGDRDEDRYGRKLRRVVRDGQSIGEILISEGLARRWDGARHHWCD</sequence>
<dbReference type="PROSITE" id="PS50830">
    <property type="entry name" value="TNASE_3"/>
    <property type="match status" value="1"/>
</dbReference>
<name>A0A8I0N957_BRUAN</name>
<dbReference type="Pfam" id="PF00565">
    <property type="entry name" value="SNase"/>
    <property type="match status" value="1"/>
</dbReference>
<dbReference type="AlphaFoldDB" id="A0A8I0N957"/>
<evidence type="ECO:0000313" key="3">
    <source>
        <dbReference type="Proteomes" id="UP000642265"/>
    </source>
</evidence>
<accession>A0A8I0N957</accession>
<proteinExistence type="predicted"/>
<gene>
    <name evidence="2" type="ORF">IH622_17420</name>
</gene>
<reference evidence="2" key="2">
    <citation type="submission" date="2020-10" db="EMBL/GenBank/DDBJ databases">
        <title>Enrichment of novel Verrucomicrobia, Bacteroidetes and Krumholzibacteria in an oxygen-limited, methane- and iron-fed bioreactor inoculated with Bothnian Sea sediments.</title>
        <authorList>
            <person name="Martins P.D."/>
            <person name="de Jong A."/>
            <person name="Lenstra W.K."/>
            <person name="van Helmond N.A.G.M."/>
            <person name="Slomp C.P."/>
            <person name="Jetten M.S.M."/>
            <person name="Welte C.U."/>
            <person name="Rasigraf O."/>
        </authorList>
    </citation>
    <scope>NUCLEOTIDE SEQUENCE</scope>
    <source>
        <strain evidence="2">MAG47</strain>
    </source>
</reference>